<sequence>MQTNKVQFSVAAHAAWAPNLVTNQEWNDWAEAPFVIQAGAEPSVLKMPSMLRRRAGFLGKMALEVAYQCLDGRTSDQHTIPTVFCSRHGDVSRAMELLANVVQNEPLSPTSFGLAVHNASAGLFSIARSDQANHIALAAGQCTIEHGVIEACSLLADGAPSVLLVVFDNCLPSLLSQFEDCEEQPHAWAWLMVPAVSAVSAERNVIQLSWKAVEPNLPEQNAMPASLEVLKFYLRGDPVFERTAERRLWSWSRSA</sequence>
<dbReference type="OrthoDB" id="9798676at2"/>
<evidence type="ECO:0000313" key="2">
    <source>
        <dbReference type="EMBL" id="PRC95161.1"/>
    </source>
</evidence>
<proteinExistence type="predicted"/>
<feature type="domain" description="Beta-ketoacyl synthase-like N-terminal" evidence="1">
    <location>
        <begin position="26"/>
        <end position="252"/>
    </location>
</feature>
<dbReference type="RefSeq" id="WP_105530046.1">
    <property type="nucleotide sequence ID" value="NZ_PUGF01000001.1"/>
</dbReference>
<reference evidence="2 3" key="1">
    <citation type="submission" date="2018-02" db="EMBL/GenBank/DDBJ databases">
        <title>Solimicrobium silvestre gen. nov., sp. nov., isolated from alpine forest soil.</title>
        <authorList>
            <person name="Margesin R."/>
            <person name="Albuquerque L."/>
            <person name="Zhang D.-C."/>
            <person name="Froufe H.J.C."/>
            <person name="Severino R."/>
            <person name="Roxo I."/>
            <person name="Egas C."/>
            <person name="Da Costa M.S."/>
        </authorList>
    </citation>
    <scope>NUCLEOTIDE SEQUENCE [LARGE SCALE GENOMIC DNA]</scope>
    <source>
        <strain evidence="2 3">S20-91</strain>
    </source>
</reference>
<dbReference type="EMBL" id="PUGF01000001">
    <property type="protein sequence ID" value="PRC95161.1"/>
    <property type="molecule type" value="Genomic_DNA"/>
</dbReference>
<dbReference type="Pfam" id="PF13723">
    <property type="entry name" value="Ketoacyl-synt_2"/>
    <property type="match status" value="1"/>
</dbReference>
<organism evidence="2 3">
    <name type="scientific">Solimicrobium silvestre</name>
    <dbReference type="NCBI Taxonomy" id="2099400"/>
    <lineage>
        <taxon>Bacteria</taxon>
        <taxon>Pseudomonadati</taxon>
        <taxon>Pseudomonadota</taxon>
        <taxon>Betaproteobacteria</taxon>
        <taxon>Burkholderiales</taxon>
        <taxon>Oxalobacteraceae</taxon>
        <taxon>Solimicrobium</taxon>
    </lineage>
</organism>
<dbReference type="Proteomes" id="UP000237839">
    <property type="component" value="Unassembled WGS sequence"/>
</dbReference>
<evidence type="ECO:0000259" key="1">
    <source>
        <dbReference type="Pfam" id="PF13723"/>
    </source>
</evidence>
<protein>
    <submittedName>
        <fullName evidence="2">Beta-ketoacyl synthase, N-terminal domain</fullName>
    </submittedName>
</protein>
<comment type="caution">
    <text evidence="2">The sequence shown here is derived from an EMBL/GenBank/DDBJ whole genome shotgun (WGS) entry which is preliminary data.</text>
</comment>
<accession>A0A2S9H5E6</accession>
<evidence type="ECO:0000313" key="3">
    <source>
        <dbReference type="Proteomes" id="UP000237839"/>
    </source>
</evidence>
<keyword evidence="3" id="KW-1185">Reference proteome</keyword>
<name>A0A2S9H5E6_9BURK</name>
<dbReference type="InterPro" id="IPR014030">
    <property type="entry name" value="Ketoacyl_synth_N"/>
</dbReference>
<dbReference type="AlphaFoldDB" id="A0A2S9H5E6"/>
<gene>
    <name evidence="2" type="ORF">S2091_0356</name>
</gene>